<gene>
    <name evidence="2" type="primary">LOC107804426</name>
</gene>
<proteinExistence type="predicted"/>
<evidence type="ECO:0000313" key="1">
    <source>
        <dbReference type="Proteomes" id="UP000790787"/>
    </source>
</evidence>
<dbReference type="RefSeq" id="XP_075104961.1">
    <property type="nucleotide sequence ID" value="XM_075248860.1"/>
</dbReference>
<reference evidence="2" key="2">
    <citation type="submission" date="2025-08" db="UniProtKB">
        <authorList>
            <consortium name="RefSeq"/>
        </authorList>
    </citation>
    <scope>IDENTIFICATION</scope>
    <source>
        <tissue evidence="2">Leaf</tissue>
    </source>
</reference>
<protein>
    <submittedName>
        <fullName evidence="2">Uncharacterized protein LOC107804426</fullName>
    </submittedName>
</protein>
<reference evidence="1" key="1">
    <citation type="journal article" date="2014" name="Nat. Commun.">
        <title>The tobacco genome sequence and its comparison with those of tomato and potato.</title>
        <authorList>
            <person name="Sierro N."/>
            <person name="Battey J.N."/>
            <person name="Ouadi S."/>
            <person name="Bakaher N."/>
            <person name="Bovet L."/>
            <person name="Willig A."/>
            <person name="Goepfert S."/>
            <person name="Peitsch M.C."/>
            <person name="Ivanov N.V."/>
        </authorList>
    </citation>
    <scope>NUCLEOTIDE SEQUENCE [LARGE SCALE GENOMIC DNA]</scope>
</reference>
<name>A0AC58U652_TOBAC</name>
<accession>A0AC58U652</accession>
<dbReference type="Proteomes" id="UP000790787">
    <property type="component" value="Chromosome 3"/>
</dbReference>
<evidence type="ECO:0000313" key="2">
    <source>
        <dbReference type="RefSeq" id="XP_075104961.1"/>
    </source>
</evidence>
<sequence length="196" mass="21624">MGIMCYRVQIILPIPDGPVTLGFHKSRPWPRFPNRCKAQLLPSLLREHANGQAQSSFLLATSSFCLKLNFSRIVEEAMDIPVQHKKLALDIKGNKTDIVICAYDDHFLVIATQIGSMGTILHARKEEGVLIHPTFSVSVLLGKRDESMLVACARQIIEHISSAGSSRSLVLSLGLRDHSLPTLKGIVSAVTENCLW</sequence>
<keyword evidence="1" id="KW-1185">Reference proteome</keyword>
<organism evidence="1 2">
    <name type="scientific">Nicotiana tabacum</name>
    <name type="common">Common tobacco</name>
    <dbReference type="NCBI Taxonomy" id="4097"/>
    <lineage>
        <taxon>Eukaryota</taxon>
        <taxon>Viridiplantae</taxon>
        <taxon>Streptophyta</taxon>
        <taxon>Embryophyta</taxon>
        <taxon>Tracheophyta</taxon>
        <taxon>Spermatophyta</taxon>
        <taxon>Magnoliopsida</taxon>
        <taxon>eudicotyledons</taxon>
        <taxon>Gunneridae</taxon>
        <taxon>Pentapetalae</taxon>
        <taxon>asterids</taxon>
        <taxon>lamiids</taxon>
        <taxon>Solanales</taxon>
        <taxon>Solanaceae</taxon>
        <taxon>Nicotianoideae</taxon>
        <taxon>Nicotianeae</taxon>
        <taxon>Nicotiana</taxon>
    </lineage>
</organism>